<accession>A0ABW4CUC6</accession>
<organism evidence="2 3">
    <name type="scientific">Lacticaseibacillus hegangensis</name>
    <dbReference type="NCBI Taxonomy" id="2486010"/>
    <lineage>
        <taxon>Bacteria</taxon>
        <taxon>Bacillati</taxon>
        <taxon>Bacillota</taxon>
        <taxon>Bacilli</taxon>
        <taxon>Lactobacillales</taxon>
        <taxon>Lactobacillaceae</taxon>
        <taxon>Lacticaseibacillus</taxon>
    </lineage>
</organism>
<keyword evidence="3" id="KW-1185">Reference proteome</keyword>
<proteinExistence type="predicted"/>
<sequence length="66" mass="7433">MPKYLTGALIGGGIALAWLRFGFLGMLFVALMATGGWAVEKYLWPRRANLMAFFQNGAVNRRREVR</sequence>
<feature type="transmembrane region" description="Helical" evidence="1">
    <location>
        <begin position="15"/>
        <end position="39"/>
    </location>
</feature>
<gene>
    <name evidence="2" type="ORF">ACFQ5K_03210</name>
</gene>
<evidence type="ECO:0000256" key="1">
    <source>
        <dbReference type="SAM" id="Phobius"/>
    </source>
</evidence>
<evidence type="ECO:0000313" key="3">
    <source>
        <dbReference type="Proteomes" id="UP001597212"/>
    </source>
</evidence>
<keyword evidence="1" id="KW-0812">Transmembrane</keyword>
<dbReference type="Proteomes" id="UP001597212">
    <property type="component" value="Unassembled WGS sequence"/>
</dbReference>
<dbReference type="EMBL" id="JBHTOK010000014">
    <property type="protein sequence ID" value="MFD1440399.1"/>
    <property type="molecule type" value="Genomic_DNA"/>
</dbReference>
<comment type="caution">
    <text evidence="2">The sequence shown here is derived from an EMBL/GenBank/DDBJ whole genome shotgun (WGS) entry which is preliminary data.</text>
</comment>
<name>A0ABW4CUC6_9LACO</name>
<keyword evidence="1" id="KW-0472">Membrane</keyword>
<evidence type="ECO:0008006" key="4">
    <source>
        <dbReference type="Google" id="ProtNLM"/>
    </source>
</evidence>
<evidence type="ECO:0000313" key="2">
    <source>
        <dbReference type="EMBL" id="MFD1440399.1"/>
    </source>
</evidence>
<dbReference type="RefSeq" id="WP_125757313.1">
    <property type="nucleotide sequence ID" value="NZ_JBHTOK010000014.1"/>
</dbReference>
<reference evidence="3" key="1">
    <citation type="journal article" date="2019" name="Int. J. Syst. Evol. Microbiol.">
        <title>The Global Catalogue of Microorganisms (GCM) 10K type strain sequencing project: providing services to taxonomists for standard genome sequencing and annotation.</title>
        <authorList>
            <consortium name="The Broad Institute Genomics Platform"/>
            <consortium name="The Broad Institute Genome Sequencing Center for Infectious Disease"/>
            <person name="Wu L."/>
            <person name="Ma J."/>
        </authorList>
    </citation>
    <scope>NUCLEOTIDE SEQUENCE [LARGE SCALE GENOMIC DNA]</scope>
    <source>
        <strain evidence="3">CCM 8912</strain>
    </source>
</reference>
<protein>
    <recommendedName>
        <fullName evidence="4">DUF2273 domain-containing protein</fullName>
    </recommendedName>
</protein>
<keyword evidence="1" id="KW-1133">Transmembrane helix</keyword>